<dbReference type="EMBL" id="JAWDGP010001311">
    <property type="protein sequence ID" value="KAK3792928.1"/>
    <property type="molecule type" value="Genomic_DNA"/>
</dbReference>
<keyword evidence="2" id="KW-1185">Reference proteome</keyword>
<name>A0AAE1E4V1_9GAST</name>
<comment type="caution">
    <text evidence="1">The sequence shown here is derived from an EMBL/GenBank/DDBJ whole genome shotgun (WGS) entry which is preliminary data.</text>
</comment>
<dbReference type="Proteomes" id="UP001283361">
    <property type="component" value="Unassembled WGS sequence"/>
</dbReference>
<evidence type="ECO:0000313" key="2">
    <source>
        <dbReference type="Proteomes" id="UP001283361"/>
    </source>
</evidence>
<dbReference type="AlphaFoldDB" id="A0AAE1E4V1"/>
<sequence length="172" mass="19709">MHGKLTFTERARFLLSVNFLHSLVQIFLEFLSAHRRLATVSQFYTLRLSDWHLVQEFLQDSKIWWCQVVDSQREEGEGRERGAGNHTFTCLDLVILFLSEEATNHTEAVTALAPAHQPLPCMLCTRVSRDSREIGGAPSKAVILQFVPPREATIPLLPRAQWHPQVLFFSRV</sequence>
<evidence type="ECO:0000313" key="1">
    <source>
        <dbReference type="EMBL" id="KAK3792928.1"/>
    </source>
</evidence>
<proteinExistence type="predicted"/>
<reference evidence="1" key="1">
    <citation type="journal article" date="2023" name="G3 (Bethesda)">
        <title>A reference genome for the long-term kleptoplast-retaining sea slug Elysia crispata morphotype clarki.</title>
        <authorList>
            <person name="Eastman K.E."/>
            <person name="Pendleton A.L."/>
            <person name="Shaikh M.A."/>
            <person name="Suttiyut T."/>
            <person name="Ogas R."/>
            <person name="Tomko P."/>
            <person name="Gavelis G."/>
            <person name="Widhalm J.R."/>
            <person name="Wisecaver J.H."/>
        </authorList>
    </citation>
    <scope>NUCLEOTIDE SEQUENCE</scope>
    <source>
        <strain evidence="1">ECLA1</strain>
    </source>
</reference>
<gene>
    <name evidence="1" type="ORF">RRG08_033778</name>
</gene>
<organism evidence="1 2">
    <name type="scientific">Elysia crispata</name>
    <name type="common">lettuce slug</name>
    <dbReference type="NCBI Taxonomy" id="231223"/>
    <lineage>
        <taxon>Eukaryota</taxon>
        <taxon>Metazoa</taxon>
        <taxon>Spiralia</taxon>
        <taxon>Lophotrochozoa</taxon>
        <taxon>Mollusca</taxon>
        <taxon>Gastropoda</taxon>
        <taxon>Heterobranchia</taxon>
        <taxon>Euthyneura</taxon>
        <taxon>Panpulmonata</taxon>
        <taxon>Sacoglossa</taxon>
        <taxon>Placobranchoidea</taxon>
        <taxon>Plakobranchidae</taxon>
        <taxon>Elysia</taxon>
    </lineage>
</organism>
<accession>A0AAE1E4V1</accession>
<protein>
    <submittedName>
        <fullName evidence="1">Uncharacterized protein</fullName>
    </submittedName>
</protein>